<keyword evidence="2" id="KW-1133">Transmembrane helix</keyword>
<reference evidence="3" key="1">
    <citation type="thesis" date="2020" institute="ProQuest LLC" country="789 East Eisenhower Parkway, Ann Arbor, MI, USA">
        <title>Comparative Genomics and Chromosome Evolution.</title>
        <authorList>
            <person name="Mudd A.B."/>
        </authorList>
    </citation>
    <scope>NUCLEOTIDE SEQUENCE</scope>
    <source>
        <strain evidence="3">Female2</strain>
        <tissue evidence="3">Blood</tissue>
    </source>
</reference>
<evidence type="ECO:0008006" key="5">
    <source>
        <dbReference type="Google" id="ProtNLM"/>
    </source>
</evidence>
<evidence type="ECO:0000256" key="1">
    <source>
        <dbReference type="SAM" id="MobiDB-lite"/>
    </source>
</evidence>
<name>A0A8T2KF62_9PIPI</name>
<proteinExistence type="predicted"/>
<dbReference type="EMBL" id="JAACNH010000002">
    <property type="protein sequence ID" value="KAG8453016.1"/>
    <property type="molecule type" value="Genomic_DNA"/>
</dbReference>
<feature type="transmembrane region" description="Helical" evidence="2">
    <location>
        <begin position="177"/>
        <end position="199"/>
    </location>
</feature>
<keyword evidence="2" id="KW-0472">Membrane</keyword>
<sequence length="348" mass="39801">MIRFQTSVGRQFDIQICVVYHLDGYVKIVPFHKHASPHLCSDLKFIMEELDKAYNRNLKAAKGLYSADKLDGANSPTANDNMQSLWEISESHFKYPVVEQYLKTKRNSLNLIIKYLICRSLILVIVLTACIYLGYYISFFSLTDEFTCNIRTGILKNDTTIPSLVQCKLVAVGVFRLLSYINLIVYVMTMPFVMYSMLVPYRRNDNVLKVYEMLPTFSVQQDFSKSYDDLTLFLLFLEENVSELKSYKFLKVLENIKRTGENVDTMQLLTVLGTVKTDTVDGKRVNKCASEPTKGDTVDGKCVYKCASEPAEDEREKNEMELLVQPSSDGVTATDEKKVRQRLLDSSC</sequence>
<organism evidence="3 4">
    <name type="scientific">Hymenochirus boettgeri</name>
    <name type="common">Congo dwarf clawed frog</name>
    <dbReference type="NCBI Taxonomy" id="247094"/>
    <lineage>
        <taxon>Eukaryota</taxon>
        <taxon>Metazoa</taxon>
        <taxon>Chordata</taxon>
        <taxon>Craniata</taxon>
        <taxon>Vertebrata</taxon>
        <taxon>Euteleostomi</taxon>
        <taxon>Amphibia</taxon>
        <taxon>Batrachia</taxon>
        <taxon>Anura</taxon>
        <taxon>Pipoidea</taxon>
        <taxon>Pipidae</taxon>
        <taxon>Pipinae</taxon>
        <taxon>Hymenochirus</taxon>
    </lineage>
</organism>
<dbReference type="OrthoDB" id="5867527at2759"/>
<dbReference type="GO" id="GO:0005886">
    <property type="term" value="C:plasma membrane"/>
    <property type="evidence" value="ECO:0007669"/>
    <property type="project" value="TreeGrafter"/>
</dbReference>
<dbReference type="PANTHER" id="PTHR15759">
    <property type="entry name" value="PANNEXIN"/>
    <property type="match status" value="1"/>
</dbReference>
<feature type="transmembrane region" description="Helical" evidence="2">
    <location>
        <begin position="112"/>
        <end position="137"/>
    </location>
</feature>
<keyword evidence="4" id="KW-1185">Reference proteome</keyword>
<feature type="region of interest" description="Disordered" evidence="1">
    <location>
        <begin position="324"/>
        <end position="348"/>
    </location>
</feature>
<dbReference type="GO" id="GO:0007267">
    <property type="term" value="P:cell-cell signaling"/>
    <property type="evidence" value="ECO:0007669"/>
    <property type="project" value="TreeGrafter"/>
</dbReference>
<dbReference type="InterPro" id="IPR039099">
    <property type="entry name" value="Pannexin"/>
</dbReference>
<dbReference type="GO" id="GO:0006812">
    <property type="term" value="P:monoatomic cation transport"/>
    <property type="evidence" value="ECO:0007669"/>
    <property type="project" value="InterPro"/>
</dbReference>
<dbReference type="PANTHER" id="PTHR15759:SF5">
    <property type="entry name" value="PANNEXIN-1"/>
    <property type="match status" value="1"/>
</dbReference>
<dbReference type="GO" id="GO:0022829">
    <property type="term" value="F:wide pore channel activity"/>
    <property type="evidence" value="ECO:0007669"/>
    <property type="project" value="TreeGrafter"/>
</dbReference>
<gene>
    <name evidence="3" type="ORF">GDO86_004721</name>
</gene>
<dbReference type="GO" id="GO:0032732">
    <property type="term" value="P:positive regulation of interleukin-1 production"/>
    <property type="evidence" value="ECO:0007669"/>
    <property type="project" value="InterPro"/>
</dbReference>
<evidence type="ECO:0000256" key="2">
    <source>
        <dbReference type="SAM" id="Phobius"/>
    </source>
</evidence>
<keyword evidence="2" id="KW-0812">Transmembrane</keyword>
<dbReference type="AlphaFoldDB" id="A0A8T2KF62"/>
<protein>
    <recommendedName>
        <fullName evidence="5">Pannexin</fullName>
    </recommendedName>
</protein>
<accession>A0A8T2KF62</accession>
<evidence type="ECO:0000313" key="3">
    <source>
        <dbReference type="EMBL" id="KAG8453016.1"/>
    </source>
</evidence>
<evidence type="ECO:0000313" key="4">
    <source>
        <dbReference type="Proteomes" id="UP000812440"/>
    </source>
</evidence>
<comment type="caution">
    <text evidence="3">The sequence shown here is derived from an EMBL/GenBank/DDBJ whole genome shotgun (WGS) entry which is preliminary data.</text>
</comment>
<dbReference type="Proteomes" id="UP000812440">
    <property type="component" value="Chromosome 2"/>
</dbReference>